<organism evidence="1 2">
    <name type="scientific">Clostridium fessum</name>
    <dbReference type="NCBI Taxonomy" id="2126740"/>
    <lineage>
        <taxon>Bacteria</taxon>
        <taxon>Bacillati</taxon>
        <taxon>Bacillota</taxon>
        <taxon>Clostridia</taxon>
        <taxon>Eubacteriales</taxon>
        <taxon>Clostridiaceae</taxon>
        <taxon>Clostridium</taxon>
    </lineage>
</organism>
<gene>
    <name evidence="1" type="ORF">C7U56_03370</name>
</gene>
<dbReference type="AlphaFoldDB" id="A0A2T3FUK9"/>
<accession>A0A2T3FUK9</accession>
<comment type="caution">
    <text evidence="1">The sequence shown here is derived from an EMBL/GenBank/DDBJ whole genome shotgun (WGS) entry which is preliminary data.</text>
</comment>
<name>A0A2T3FUK9_9CLOT</name>
<sequence length="84" mass="9630">MLHGSTVAEALYGPPDRQRKISLLFTGRHFWNRKCRKKTWWQQEFAVFKCEATANSVTGHVCVNSNKISEIRKKKALLLLGEIG</sequence>
<evidence type="ECO:0000313" key="2">
    <source>
        <dbReference type="Proteomes" id="UP000241048"/>
    </source>
</evidence>
<dbReference type="EMBL" id="PYLO01000001">
    <property type="protein sequence ID" value="PST38972.1"/>
    <property type="molecule type" value="Genomic_DNA"/>
</dbReference>
<keyword evidence="2" id="KW-1185">Reference proteome</keyword>
<dbReference type="Proteomes" id="UP000241048">
    <property type="component" value="Unassembled WGS sequence"/>
</dbReference>
<protein>
    <submittedName>
        <fullName evidence="1">Uncharacterized protein</fullName>
    </submittedName>
</protein>
<proteinExistence type="predicted"/>
<evidence type="ECO:0000313" key="1">
    <source>
        <dbReference type="EMBL" id="PST38972.1"/>
    </source>
</evidence>
<reference evidence="1 2" key="1">
    <citation type="submission" date="2018-03" db="EMBL/GenBank/DDBJ databases">
        <title>Lachnoclostridium SNUG30386 gen.nov., sp.nov., isolated from human faeces.</title>
        <authorList>
            <person name="Seo B."/>
            <person name="Jeon K."/>
            <person name="Ko G."/>
        </authorList>
    </citation>
    <scope>NUCLEOTIDE SEQUENCE [LARGE SCALE GENOMIC DNA]</scope>
    <source>
        <strain evidence="1 2">SNUG30386</strain>
    </source>
</reference>